<dbReference type="RefSeq" id="WP_277577910.1">
    <property type="nucleotide sequence ID" value="NZ_JANRMI010000002.1"/>
</dbReference>
<keyword evidence="2" id="KW-1185">Reference proteome</keyword>
<dbReference type="Proteomes" id="UP001152321">
    <property type="component" value="Unassembled WGS sequence"/>
</dbReference>
<comment type="caution">
    <text evidence="1">The sequence shown here is derived from an EMBL/GenBank/DDBJ whole genome shotgun (WGS) entry which is preliminary data.</text>
</comment>
<proteinExistence type="predicted"/>
<evidence type="ECO:0000313" key="1">
    <source>
        <dbReference type="EMBL" id="MDG0816431.1"/>
    </source>
</evidence>
<evidence type="ECO:0000313" key="2">
    <source>
        <dbReference type="Proteomes" id="UP001152321"/>
    </source>
</evidence>
<accession>A0ABT6DHU4</accession>
<sequence>MTNQECIKRAVQAVPEVEYIGQERKTFRCWPDCPKEYFHTYYKVRQNGRYNGANVVVTRKHDDTYIIENLNLLYINANIPQSDIDGYEKALPLVSKSVENICALKSIPSK</sequence>
<dbReference type="EMBL" id="JANRMI010000002">
    <property type="protein sequence ID" value="MDG0816431.1"/>
    <property type="molecule type" value="Genomic_DNA"/>
</dbReference>
<name>A0ABT6DHU4_9BACT</name>
<protein>
    <submittedName>
        <fullName evidence="1">Uncharacterized protein</fullName>
    </submittedName>
</protein>
<organism evidence="1 2">
    <name type="scientific">Bdellovibrio svalbardensis</name>
    <dbReference type="NCBI Taxonomy" id="2972972"/>
    <lineage>
        <taxon>Bacteria</taxon>
        <taxon>Pseudomonadati</taxon>
        <taxon>Bdellovibrionota</taxon>
        <taxon>Bdellovibrionia</taxon>
        <taxon>Bdellovibrionales</taxon>
        <taxon>Pseudobdellovibrionaceae</taxon>
        <taxon>Bdellovibrio</taxon>
    </lineage>
</organism>
<reference evidence="1" key="1">
    <citation type="submission" date="2022-08" db="EMBL/GenBank/DDBJ databases">
        <title>Novel Bdellovibrio Species Isolated from Svalbard: Designation Bdellovibrio svalbardensis.</title>
        <authorList>
            <person name="Mitchell R.J."/>
            <person name="Choi S.Y."/>
        </authorList>
    </citation>
    <scope>NUCLEOTIDE SEQUENCE</scope>
    <source>
        <strain evidence="1">PAP01</strain>
    </source>
</reference>
<gene>
    <name evidence="1" type="ORF">NWE73_08660</name>
</gene>